<sequence>MAGFSQDLPRSSHHIQPTSPQLAFHRISIPNNNSLSPSSSSTEMDLMRNRVLQMQTLAMTEK</sequence>
<organism evidence="2 3">
    <name type="scientific">Rotaria socialis</name>
    <dbReference type="NCBI Taxonomy" id="392032"/>
    <lineage>
        <taxon>Eukaryota</taxon>
        <taxon>Metazoa</taxon>
        <taxon>Spiralia</taxon>
        <taxon>Gnathifera</taxon>
        <taxon>Rotifera</taxon>
        <taxon>Eurotatoria</taxon>
        <taxon>Bdelloidea</taxon>
        <taxon>Philodinida</taxon>
        <taxon>Philodinidae</taxon>
        <taxon>Rotaria</taxon>
    </lineage>
</organism>
<feature type="compositionally biased region" description="Low complexity" evidence="1">
    <location>
        <begin position="28"/>
        <end position="41"/>
    </location>
</feature>
<protein>
    <submittedName>
        <fullName evidence="2">Uncharacterized protein</fullName>
    </submittedName>
</protein>
<reference evidence="2" key="1">
    <citation type="submission" date="2021-02" db="EMBL/GenBank/DDBJ databases">
        <authorList>
            <person name="Nowell W R."/>
        </authorList>
    </citation>
    <scope>NUCLEOTIDE SEQUENCE</scope>
</reference>
<dbReference type="Proteomes" id="UP000663848">
    <property type="component" value="Unassembled WGS sequence"/>
</dbReference>
<feature type="non-terminal residue" evidence="2">
    <location>
        <position position="62"/>
    </location>
</feature>
<comment type="caution">
    <text evidence="2">The sequence shown here is derived from an EMBL/GenBank/DDBJ whole genome shotgun (WGS) entry which is preliminary data.</text>
</comment>
<evidence type="ECO:0000256" key="1">
    <source>
        <dbReference type="SAM" id="MobiDB-lite"/>
    </source>
</evidence>
<name>A0A822F171_9BILA</name>
<feature type="region of interest" description="Disordered" evidence="1">
    <location>
        <begin position="28"/>
        <end position="47"/>
    </location>
</feature>
<evidence type="ECO:0000313" key="3">
    <source>
        <dbReference type="Proteomes" id="UP000663848"/>
    </source>
</evidence>
<feature type="region of interest" description="Disordered" evidence="1">
    <location>
        <begin position="1"/>
        <end position="20"/>
    </location>
</feature>
<dbReference type="EMBL" id="CAJOBR010078867">
    <property type="protein sequence ID" value="CAF5118351.1"/>
    <property type="molecule type" value="Genomic_DNA"/>
</dbReference>
<accession>A0A822F171</accession>
<proteinExistence type="predicted"/>
<dbReference type="AlphaFoldDB" id="A0A822F171"/>
<gene>
    <name evidence="2" type="ORF">QYT958_LOCUS45898</name>
</gene>
<evidence type="ECO:0000313" key="2">
    <source>
        <dbReference type="EMBL" id="CAF5118351.1"/>
    </source>
</evidence>